<dbReference type="RefSeq" id="WP_128248745.1">
    <property type="nucleotide sequence ID" value="NZ_CP034951.1"/>
</dbReference>
<dbReference type="EMBL" id="CP034951">
    <property type="protein sequence ID" value="QAA80344.1"/>
    <property type="molecule type" value="Genomic_DNA"/>
</dbReference>
<dbReference type="Proteomes" id="UP000285517">
    <property type="component" value="Chromosome"/>
</dbReference>
<dbReference type="KEGG" id="aev:EI546_00710"/>
<evidence type="ECO:0000313" key="2">
    <source>
        <dbReference type="Proteomes" id="UP000285517"/>
    </source>
</evidence>
<name>A0A451FSF7_9FLAO</name>
<evidence type="ECO:0000313" key="1">
    <source>
        <dbReference type="EMBL" id="QAA80344.1"/>
    </source>
</evidence>
<proteinExistence type="predicted"/>
<organism evidence="1 2">
    <name type="scientific">Aequorivita ciconiae</name>
    <dbReference type="NCBI Taxonomy" id="2494375"/>
    <lineage>
        <taxon>Bacteria</taxon>
        <taxon>Pseudomonadati</taxon>
        <taxon>Bacteroidota</taxon>
        <taxon>Flavobacteriia</taxon>
        <taxon>Flavobacteriales</taxon>
        <taxon>Flavobacteriaceae</taxon>
        <taxon>Aequorivita</taxon>
    </lineage>
</organism>
<dbReference type="AlphaFoldDB" id="A0A451FSF7"/>
<dbReference type="OrthoDB" id="1446671at2"/>
<reference evidence="1 2" key="1">
    <citation type="submission" date="2019-01" db="EMBL/GenBank/DDBJ databases">
        <title>Complete genome sequencing of Aequorivita sp. H23M31.</title>
        <authorList>
            <person name="Bae J.-W."/>
        </authorList>
    </citation>
    <scope>NUCLEOTIDE SEQUENCE [LARGE SCALE GENOMIC DNA]</scope>
    <source>
        <strain evidence="1 2">H23M31</strain>
    </source>
</reference>
<gene>
    <name evidence="1" type="ORF">EI546_00710</name>
</gene>
<keyword evidence="2" id="KW-1185">Reference proteome</keyword>
<sequence length="113" mass="13631">MTIKEFDEQSRQMQKELLDESISTFPRIYSLNRVGEQLMKFVIQLKAEKTELNTILHSLYMDLDIFLADLGGQLQQDYDRKNKRYKRKWSLENRKINDFIFQLKAYISENESE</sequence>
<accession>A0A451FSF7</accession>
<protein>
    <submittedName>
        <fullName evidence="1">Uncharacterized protein</fullName>
    </submittedName>
</protein>